<dbReference type="SUPFAM" id="SSF51735">
    <property type="entry name" value="NAD(P)-binding Rossmann-fold domains"/>
    <property type="match status" value="1"/>
</dbReference>
<dbReference type="InterPro" id="IPR006139">
    <property type="entry name" value="D-isomer_2_OHA_DH_cat_dom"/>
</dbReference>
<dbReference type="InterPro" id="IPR036291">
    <property type="entry name" value="NAD(P)-bd_dom_sf"/>
</dbReference>
<gene>
    <name evidence="5" type="ORF">BS50DRAFT_319256</name>
</gene>
<dbReference type="STRING" id="1448308.A0A2T2NSX0"/>
<dbReference type="InterPro" id="IPR006140">
    <property type="entry name" value="D-isomer_DH_NAD-bd"/>
</dbReference>
<evidence type="ECO:0000313" key="6">
    <source>
        <dbReference type="Proteomes" id="UP000240883"/>
    </source>
</evidence>
<dbReference type="InterPro" id="IPR029753">
    <property type="entry name" value="D-isomer_DH_CS"/>
</dbReference>
<keyword evidence="6" id="KW-1185">Reference proteome</keyword>
<evidence type="ECO:0008006" key="7">
    <source>
        <dbReference type="Google" id="ProtNLM"/>
    </source>
</evidence>
<evidence type="ECO:0000256" key="2">
    <source>
        <dbReference type="RuleBase" id="RU003719"/>
    </source>
</evidence>
<reference evidence="5 6" key="1">
    <citation type="journal article" date="2018" name="Front. Microbiol.">
        <title>Genome-Wide Analysis of Corynespora cassiicola Leaf Fall Disease Putative Effectors.</title>
        <authorList>
            <person name="Lopez D."/>
            <person name="Ribeiro S."/>
            <person name="Label P."/>
            <person name="Fumanal B."/>
            <person name="Venisse J.S."/>
            <person name="Kohler A."/>
            <person name="de Oliveira R.R."/>
            <person name="Labutti K."/>
            <person name="Lipzen A."/>
            <person name="Lail K."/>
            <person name="Bauer D."/>
            <person name="Ohm R.A."/>
            <person name="Barry K.W."/>
            <person name="Spatafora J."/>
            <person name="Grigoriev I.V."/>
            <person name="Martin F.M."/>
            <person name="Pujade-Renaud V."/>
        </authorList>
    </citation>
    <scope>NUCLEOTIDE SEQUENCE [LARGE SCALE GENOMIC DNA]</scope>
    <source>
        <strain evidence="5 6">Philippines</strain>
    </source>
</reference>
<dbReference type="OrthoDB" id="9991913at2759"/>
<dbReference type="Pfam" id="PF00389">
    <property type="entry name" value="2-Hacid_dh"/>
    <property type="match status" value="1"/>
</dbReference>
<name>A0A2T2NSX0_CORCC</name>
<feature type="domain" description="D-isomer specific 2-hydroxyacid dehydrogenase NAD-binding" evidence="4">
    <location>
        <begin position="129"/>
        <end position="310"/>
    </location>
</feature>
<dbReference type="PANTHER" id="PTHR10996">
    <property type="entry name" value="2-HYDROXYACID DEHYDROGENASE-RELATED"/>
    <property type="match status" value="1"/>
</dbReference>
<dbReference type="InterPro" id="IPR050223">
    <property type="entry name" value="D-isomer_2-hydroxyacid_DH"/>
</dbReference>
<keyword evidence="1 2" id="KW-0560">Oxidoreductase</keyword>
<evidence type="ECO:0000256" key="1">
    <source>
        <dbReference type="ARBA" id="ARBA00023002"/>
    </source>
</evidence>
<evidence type="ECO:0000313" key="5">
    <source>
        <dbReference type="EMBL" id="PSN68531.1"/>
    </source>
</evidence>
<comment type="similarity">
    <text evidence="2">Belongs to the D-isomer specific 2-hydroxyacid dehydrogenase family.</text>
</comment>
<dbReference type="PROSITE" id="PS00065">
    <property type="entry name" value="D_2_HYDROXYACID_DH_1"/>
    <property type="match status" value="1"/>
</dbReference>
<dbReference type="AlphaFoldDB" id="A0A2T2NSX0"/>
<dbReference type="GO" id="GO:0005829">
    <property type="term" value="C:cytosol"/>
    <property type="evidence" value="ECO:0007669"/>
    <property type="project" value="TreeGrafter"/>
</dbReference>
<dbReference type="PANTHER" id="PTHR10996:SF281">
    <property type="entry name" value="D-ISOMER SPECIFIC 2-HYDROXYACID DEHYDROGENASE NAD-BINDING DOMAIN-CONTAINING PROTEIN-RELATED"/>
    <property type="match status" value="1"/>
</dbReference>
<proteinExistence type="inferred from homology"/>
<evidence type="ECO:0000259" key="3">
    <source>
        <dbReference type="Pfam" id="PF00389"/>
    </source>
</evidence>
<dbReference type="SUPFAM" id="SSF52283">
    <property type="entry name" value="Formate/glycerate dehydrogenase catalytic domain-like"/>
    <property type="match status" value="1"/>
</dbReference>
<dbReference type="EMBL" id="KZ678133">
    <property type="protein sequence ID" value="PSN68531.1"/>
    <property type="molecule type" value="Genomic_DNA"/>
</dbReference>
<dbReference type="Proteomes" id="UP000240883">
    <property type="component" value="Unassembled WGS sequence"/>
</dbReference>
<dbReference type="GO" id="GO:0051287">
    <property type="term" value="F:NAD binding"/>
    <property type="evidence" value="ECO:0007669"/>
    <property type="project" value="InterPro"/>
</dbReference>
<organism evidence="5 6">
    <name type="scientific">Corynespora cassiicola Philippines</name>
    <dbReference type="NCBI Taxonomy" id="1448308"/>
    <lineage>
        <taxon>Eukaryota</taxon>
        <taxon>Fungi</taxon>
        <taxon>Dikarya</taxon>
        <taxon>Ascomycota</taxon>
        <taxon>Pezizomycotina</taxon>
        <taxon>Dothideomycetes</taxon>
        <taxon>Pleosporomycetidae</taxon>
        <taxon>Pleosporales</taxon>
        <taxon>Corynesporascaceae</taxon>
        <taxon>Corynespora</taxon>
    </lineage>
</organism>
<dbReference type="InterPro" id="IPR029752">
    <property type="entry name" value="D-isomer_DH_CS1"/>
</dbReference>
<sequence length="349" mass="38999">MGSSPEKFIVLHIGDDIKYNPEYYADFSKKFNVIKPSLEERRRDEFIKAIKERRWGDFNAVYRPFWNSGGEMGKWDMELVPHLPKTCKIFASAGAGYDWADIPTLSKYGITYCNGARASSEAVADMAIWHILSVFRNLIWSAEAAKSGDVEQWRYAHKHQQDTAYNPRGRSLGIIGLGNIGFTIARKADAAFGMKILYHDIARKSREEEDSVGATFYEQLDDMLGVADCVVLATPFFGSKLITRERLAKFKRGSRFVNIARGTLVDEEAVVEALKSGQLFAAGLDVFENEPNVHPGLTKMRNVTLTCHNAGGAWDTASGFEKLAMENIEAFLEEGKALTPVNAHLIAKE</sequence>
<dbReference type="GO" id="GO:0030267">
    <property type="term" value="F:glyoxylate reductase (NADPH) activity"/>
    <property type="evidence" value="ECO:0007669"/>
    <property type="project" value="TreeGrafter"/>
</dbReference>
<evidence type="ECO:0000259" key="4">
    <source>
        <dbReference type="Pfam" id="PF02826"/>
    </source>
</evidence>
<protein>
    <recommendedName>
        <fullName evidence="7">D-mandelate dehydrogenase-like protein</fullName>
    </recommendedName>
</protein>
<dbReference type="Gene3D" id="3.40.50.720">
    <property type="entry name" value="NAD(P)-binding Rossmann-like Domain"/>
    <property type="match status" value="2"/>
</dbReference>
<dbReference type="Pfam" id="PF02826">
    <property type="entry name" value="2-Hacid_dh_C"/>
    <property type="match status" value="1"/>
</dbReference>
<dbReference type="FunFam" id="3.40.50.720:FF:000526">
    <property type="entry name" value="D-mandelate dehydrogenase, putative"/>
    <property type="match status" value="1"/>
</dbReference>
<feature type="domain" description="D-isomer specific 2-hydroxyacid dehydrogenase catalytic" evidence="3">
    <location>
        <begin position="75"/>
        <end position="342"/>
    </location>
</feature>
<dbReference type="GO" id="GO:0016618">
    <property type="term" value="F:hydroxypyruvate reductase [NAD(P)H] activity"/>
    <property type="evidence" value="ECO:0007669"/>
    <property type="project" value="TreeGrafter"/>
</dbReference>
<accession>A0A2T2NSX0</accession>
<dbReference type="PROSITE" id="PS00671">
    <property type="entry name" value="D_2_HYDROXYACID_DH_3"/>
    <property type="match status" value="1"/>
</dbReference>
<dbReference type="CDD" id="cd12168">
    <property type="entry name" value="Mand_dh_like"/>
    <property type="match status" value="1"/>
</dbReference>